<feature type="non-terminal residue" evidence="1">
    <location>
        <position position="1"/>
    </location>
</feature>
<evidence type="ECO:0000313" key="1">
    <source>
        <dbReference type="EMBL" id="MEQ2207297.1"/>
    </source>
</evidence>
<name>A0ABV0RI04_9TELE</name>
<evidence type="ECO:0000313" key="2">
    <source>
        <dbReference type="Proteomes" id="UP001434883"/>
    </source>
</evidence>
<organism evidence="1 2">
    <name type="scientific">Xenoophorus captivus</name>
    <dbReference type="NCBI Taxonomy" id="1517983"/>
    <lineage>
        <taxon>Eukaryota</taxon>
        <taxon>Metazoa</taxon>
        <taxon>Chordata</taxon>
        <taxon>Craniata</taxon>
        <taxon>Vertebrata</taxon>
        <taxon>Euteleostomi</taxon>
        <taxon>Actinopterygii</taxon>
        <taxon>Neopterygii</taxon>
        <taxon>Teleostei</taxon>
        <taxon>Neoteleostei</taxon>
        <taxon>Acanthomorphata</taxon>
        <taxon>Ovalentaria</taxon>
        <taxon>Atherinomorphae</taxon>
        <taxon>Cyprinodontiformes</taxon>
        <taxon>Goodeidae</taxon>
        <taxon>Xenoophorus</taxon>
    </lineage>
</organism>
<protein>
    <submittedName>
        <fullName evidence="1">Uncharacterized protein</fullName>
    </submittedName>
</protein>
<dbReference type="Proteomes" id="UP001434883">
    <property type="component" value="Unassembled WGS sequence"/>
</dbReference>
<accession>A0ABV0RI04</accession>
<reference evidence="1 2" key="1">
    <citation type="submission" date="2021-06" db="EMBL/GenBank/DDBJ databases">
        <authorList>
            <person name="Palmer J.M."/>
        </authorList>
    </citation>
    <scope>NUCLEOTIDE SEQUENCE [LARGE SCALE GENOMIC DNA]</scope>
    <source>
        <strain evidence="1 2">XC_2019</strain>
        <tissue evidence="1">Muscle</tissue>
    </source>
</reference>
<gene>
    <name evidence="1" type="ORF">XENOCAPTIV_010108</name>
</gene>
<comment type="caution">
    <text evidence="1">The sequence shown here is derived from an EMBL/GenBank/DDBJ whole genome shotgun (WGS) entry which is preliminary data.</text>
</comment>
<sequence length="69" mass="7625">QGQEAPPLCSSPYHNERLAFLNAMVEDSTCFPKKLPSTSQTLSFSFSRLDFQYTSLSGAMTPCRAFVGE</sequence>
<dbReference type="EMBL" id="JAHRIN010044241">
    <property type="protein sequence ID" value="MEQ2207297.1"/>
    <property type="molecule type" value="Genomic_DNA"/>
</dbReference>
<keyword evidence="2" id="KW-1185">Reference proteome</keyword>
<proteinExistence type="predicted"/>